<evidence type="ECO:0000313" key="4">
    <source>
        <dbReference type="Proteomes" id="UP000182471"/>
    </source>
</evidence>
<protein>
    <submittedName>
        <fullName evidence="3">Glycopeptide antibiotics resistance protein</fullName>
    </submittedName>
</protein>
<evidence type="ECO:0000313" key="3">
    <source>
        <dbReference type="EMBL" id="SER91534.1"/>
    </source>
</evidence>
<evidence type="ECO:0000256" key="1">
    <source>
        <dbReference type="SAM" id="Phobius"/>
    </source>
</evidence>
<organism evidence="3 4">
    <name type="scientific">Lachnobacterium bovis</name>
    <dbReference type="NCBI Taxonomy" id="140626"/>
    <lineage>
        <taxon>Bacteria</taxon>
        <taxon>Bacillati</taxon>
        <taxon>Bacillota</taxon>
        <taxon>Clostridia</taxon>
        <taxon>Lachnospirales</taxon>
        <taxon>Lachnospiraceae</taxon>
        <taxon>Lachnobacterium</taxon>
    </lineage>
</organism>
<keyword evidence="4" id="KW-1185">Reference proteome</keyword>
<keyword evidence="1" id="KW-0812">Transmembrane</keyword>
<dbReference type="InterPro" id="IPR053150">
    <property type="entry name" value="Teicoplanin_resist-assoc"/>
</dbReference>
<dbReference type="RefSeq" id="WP_022749631.1">
    <property type="nucleotide sequence ID" value="NZ_FOGW01000014.1"/>
</dbReference>
<dbReference type="OrthoDB" id="9805025at2"/>
<dbReference type="Proteomes" id="UP000182471">
    <property type="component" value="Unassembled WGS sequence"/>
</dbReference>
<dbReference type="AlphaFoldDB" id="A0A1H9T3F4"/>
<evidence type="ECO:0000259" key="2">
    <source>
        <dbReference type="Pfam" id="PF04892"/>
    </source>
</evidence>
<dbReference type="PANTHER" id="PTHR36834:SF1">
    <property type="entry name" value="INTEGRAL MEMBRANE PROTEIN"/>
    <property type="match status" value="1"/>
</dbReference>
<proteinExistence type="predicted"/>
<keyword evidence="1" id="KW-1133">Transmembrane helix</keyword>
<name>A0A1H9T3F4_9FIRM</name>
<reference evidence="4" key="1">
    <citation type="submission" date="2016-10" db="EMBL/GenBank/DDBJ databases">
        <authorList>
            <person name="Varghese N."/>
            <person name="Submissions S."/>
        </authorList>
    </citation>
    <scope>NUCLEOTIDE SEQUENCE [LARGE SCALE GENOMIC DNA]</scope>
    <source>
        <strain evidence="4">S1b</strain>
    </source>
</reference>
<feature type="transmembrane region" description="Helical" evidence="1">
    <location>
        <begin position="125"/>
        <end position="145"/>
    </location>
</feature>
<accession>A0A1H9T3F4</accession>
<dbReference type="PANTHER" id="PTHR36834">
    <property type="entry name" value="MEMBRANE PROTEIN-RELATED"/>
    <property type="match status" value="1"/>
</dbReference>
<dbReference type="InterPro" id="IPR006976">
    <property type="entry name" value="VanZ-like"/>
</dbReference>
<dbReference type="EMBL" id="FOGW01000014">
    <property type="protein sequence ID" value="SER91534.1"/>
    <property type="molecule type" value="Genomic_DNA"/>
</dbReference>
<gene>
    <name evidence="3" type="ORF">SAMN02910429_01456</name>
</gene>
<dbReference type="Pfam" id="PF04892">
    <property type="entry name" value="VanZ"/>
    <property type="match status" value="1"/>
</dbReference>
<feature type="transmembrane region" description="Helical" evidence="1">
    <location>
        <begin position="66"/>
        <end position="84"/>
    </location>
</feature>
<keyword evidence="1" id="KW-0472">Membrane</keyword>
<feature type="transmembrane region" description="Helical" evidence="1">
    <location>
        <begin position="12"/>
        <end position="31"/>
    </location>
</feature>
<sequence length="156" mass="18529">MRKTKKSRRHYIAMLVFVVYLLVLFYLLFFAESMGRTNRHFSYNIKPFKEIYRFYTYRHQIGMRNVILNIIGNIVAFIPFGFFLPEINKKFSNVILVIFAGMFFSLGVELLQAKYQIGSFDVDDIILNTTGTFTGVILFKIYVIIRKIQRLLQRKE</sequence>
<feature type="domain" description="VanZ-like" evidence="2">
    <location>
        <begin position="17"/>
        <end position="141"/>
    </location>
</feature>
<feature type="transmembrane region" description="Helical" evidence="1">
    <location>
        <begin position="91"/>
        <end position="113"/>
    </location>
</feature>